<evidence type="ECO:0000256" key="1">
    <source>
        <dbReference type="SAM" id="MobiDB-lite"/>
    </source>
</evidence>
<dbReference type="Gene3D" id="3.40.50.620">
    <property type="entry name" value="HUPs"/>
    <property type="match status" value="1"/>
</dbReference>
<proteinExistence type="predicted"/>
<feature type="region of interest" description="Disordered" evidence="1">
    <location>
        <begin position="132"/>
        <end position="152"/>
    </location>
</feature>
<sequence>MTRAGKLKQTVWILGDQLSPEHAALAQTNPRESRVLMVESKARGSALRYHQLKLVLIYSAMRHFAAELRAQGWQVDYQQIEGAGTFEDGLRRHVEEHQPGRIILAEPNSFPETDAVQKLGRKLGVLVEVVPKSSSSSRATTSTAGRPARSAS</sequence>
<feature type="compositionally biased region" description="Low complexity" evidence="1">
    <location>
        <begin position="133"/>
        <end position="152"/>
    </location>
</feature>
<dbReference type="PANTHER" id="PTHR38657">
    <property type="entry name" value="SLR1343 PROTEIN"/>
    <property type="match status" value="1"/>
</dbReference>
<evidence type="ECO:0000313" key="2">
    <source>
        <dbReference type="EMBL" id="CAA9257350.1"/>
    </source>
</evidence>
<dbReference type="InterPro" id="IPR052551">
    <property type="entry name" value="UV-DNA_repair_photolyase"/>
</dbReference>
<gene>
    <name evidence="2" type="ORF">AVDCRST_MAG42-2542</name>
</gene>
<dbReference type="EMBL" id="CADCTA010000089">
    <property type="protein sequence ID" value="CAA9257350.1"/>
    <property type="molecule type" value="Genomic_DNA"/>
</dbReference>
<dbReference type="AlphaFoldDB" id="A0A6J4IQJ9"/>
<dbReference type="InterPro" id="IPR007357">
    <property type="entry name" value="PhrB-like"/>
</dbReference>
<dbReference type="PANTHER" id="PTHR38657:SF1">
    <property type="entry name" value="SLR1343 PROTEIN"/>
    <property type="match status" value="1"/>
</dbReference>
<organism evidence="2">
    <name type="scientific">uncultured Chthoniobacterales bacterium</name>
    <dbReference type="NCBI Taxonomy" id="1836801"/>
    <lineage>
        <taxon>Bacteria</taxon>
        <taxon>Pseudomonadati</taxon>
        <taxon>Verrucomicrobiota</taxon>
        <taxon>Spartobacteria</taxon>
        <taxon>Chthoniobacterales</taxon>
        <taxon>environmental samples</taxon>
    </lineage>
</organism>
<dbReference type="Pfam" id="PF04244">
    <property type="entry name" value="DPRP"/>
    <property type="match status" value="1"/>
</dbReference>
<dbReference type="InterPro" id="IPR014729">
    <property type="entry name" value="Rossmann-like_a/b/a_fold"/>
</dbReference>
<name>A0A6J4IQJ9_9BACT</name>
<protein>
    <recommendedName>
        <fullName evidence="3">Cryptochrome/photolyase family protein</fullName>
    </recommendedName>
</protein>
<reference evidence="2" key="1">
    <citation type="submission" date="2020-02" db="EMBL/GenBank/DDBJ databases">
        <authorList>
            <person name="Meier V. D."/>
        </authorList>
    </citation>
    <scope>NUCLEOTIDE SEQUENCE</scope>
    <source>
        <strain evidence="2">AVDCRST_MAG42</strain>
    </source>
</reference>
<accession>A0A6J4IQJ9</accession>
<evidence type="ECO:0008006" key="3">
    <source>
        <dbReference type="Google" id="ProtNLM"/>
    </source>
</evidence>